<reference evidence="2 3" key="1">
    <citation type="journal article" date="2015" name="Virus Genes">
        <title>Comparative analysis of the complete genome sequences of Kenyan African swine fever virus isolates within p72 genotypes IX and X.</title>
        <authorList>
            <person name="Bishop R.P."/>
            <person name="Fleischauer C."/>
            <person name="de Villiers E.P."/>
            <person name="Okoth E.A."/>
            <person name="Arias M."/>
            <person name="Gallardo C."/>
            <person name="Upton C."/>
        </authorList>
    </citation>
    <scope>NUCLEOTIDE SEQUENCE [LARGE SCALE GENOMIC DNA]</scope>
    <source>
        <strain evidence="2">Ken05/Tk1</strain>
    </source>
</reference>
<proteinExistence type="predicted"/>
<dbReference type="Proteomes" id="UP000105860">
    <property type="component" value="Segment"/>
</dbReference>
<dbReference type="RefSeq" id="YP_009702732.1">
    <property type="nucleotide sequence ID" value="NC_044945.1"/>
</dbReference>
<protein>
    <submittedName>
        <fullName evidence="2">MGF 110-1L</fullName>
    </submittedName>
</protein>
<keyword evidence="1" id="KW-0812">Transmembrane</keyword>
<dbReference type="KEGG" id="vg:41901537"/>
<feature type="transmembrane region" description="Helical" evidence="1">
    <location>
        <begin position="146"/>
        <end position="166"/>
    </location>
</feature>
<name>A0A0C5AYS9_ASF</name>
<organismHost>
    <name type="scientific">Ornithodoros</name>
    <name type="common">relapsing fever ticks</name>
    <dbReference type="NCBI Taxonomy" id="6937"/>
</organismHost>
<organismHost>
    <name type="scientific">Phacochoerus africanus</name>
    <name type="common">Warthog</name>
    <dbReference type="NCBI Taxonomy" id="41426"/>
</organismHost>
<gene>
    <name evidence="2" type="primary">MGF 110-1L</name>
</gene>
<evidence type="ECO:0000313" key="2">
    <source>
        <dbReference type="EMBL" id="AJL34012.1"/>
    </source>
</evidence>
<organism evidence="2 3">
    <name type="scientific">African swine fever virus</name>
    <name type="common">ASFV</name>
    <dbReference type="NCBI Taxonomy" id="10497"/>
    <lineage>
        <taxon>Viruses</taxon>
        <taxon>Varidnaviria</taxon>
        <taxon>Bamfordvirae</taxon>
        <taxon>Nucleocytoviricota</taxon>
        <taxon>Pokkesviricetes</taxon>
        <taxon>Asfuvirales</taxon>
        <taxon>Asfarviridae</taxon>
        <taxon>Asfivirus</taxon>
        <taxon>Asfivirus haemorrhagiae</taxon>
    </lineage>
</organism>
<sequence length="271" mass="32746">MFGLQIFTLLSIPTLLYTYELEPLVERTSTPPEKDLGYWCTYANHCRFCWDCQDGICRNKVFENHSPILENDYIANCSVYHRNDFCIYYITSIKPHKIYRTECPQHISHEWHEAVIRKWQKLLTYGFYLVGCVLVANYVRKRSLQTIIYLLVLLVIFFLLSQLMLYRELLDKQHKIGSIPPERELEHWCTHGKYCDFCWDCQNGICRNKVFKNHPPIDENDFIRHKCWTTHLPNKCFYQKIYKYPDTHIMECSQPTHFKWYDNLMKKQDIM</sequence>
<dbReference type="EMBL" id="KM111294">
    <property type="protein sequence ID" value="AJL34012.1"/>
    <property type="molecule type" value="Genomic_DNA"/>
</dbReference>
<dbReference type="InterPro" id="IPR004848">
    <property type="entry name" value="ASFV_fam_110"/>
</dbReference>
<keyword evidence="1" id="KW-0472">Membrane</keyword>
<dbReference type="GeneID" id="41901537"/>
<organismHost>
    <name type="scientific">Sus scrofa</name>
    <name type="common">Pig</name>
    <dbReference type="NCBI Taxonomy" id="9823"/>
</organismHost>
<organismHost>
    <name type="scientific">Ornithodoros moubata</name>
    <name type="common">Soft tick</name>
    <name type="synonym">Argasid tick</name>
    <dbReference type="NCBI Taxonomy" id="6938"/>
</organismHost>
<evidence type="ECO:0000313" key="3">
    <source>
        <dbReference type="Proteomes" id="UP000105860"/>
    </source>
</evidence>
<evidence type="ECO:0000256" key="1">
    <source>
        <dbReference type="SAM" id="Phobius"/>
    </source>
</evidence>
<dbReference type="Pfam" id="PF01639">
    <property type="entry name" value="v110"/>
    <property type="match status" value="2"/>
</dbReference>
<keyword evidence="1" id="KW-1133">Transmembrane helix</keyword>
<accession>A0A0C5AYS9</accession>
<feature type="transmembrane region" description="Helical" evidence="1">
    <location>
        <begin position="122"/>
        <end position="140"/>
    </location>
</feature>
<organismHost>
    <name type="scientific">Phacochoerus aethiopicus</name>
    <name type="common">Warthog</name>
    <dbReference type="NCBI Taxonomy" id="85517"/>
</organismHost>
<organismHost>
    <name type="scientific">Potamochoerus larvatus</name>
    <name type="common">Bushpig</name>
    <dbReference type="NCBI Taxonomy" id="273792"/>
</organismHost>